<dbReference type="Proteomes" id="UP001492380">
    <property type="component" value="Unassembled WGS sequence"/>
</dbReference>
<comment type="caution">
    <text evidence="4">The sequence shown here is derived from an EMBL/GenBank/DDBJ whole genome shotgun (WGS) entry which is preliminary data.</text>
</comment>
<reference evidence="4 5" key="1">
    <citation type="submission" date="2024-04" db="EMBL/GenBank/DDBJ databases">
        <title>Phyllosticta paracitricarpa is synonymous to the EU quarantine fungus P. citricarpa based on phylogenomic analyses.</title>
        <authorList>
            <consortium name="Lawrence Berkeley National Laboratory"/>
            <person name="Van Ingen-Buijs V.A."/>
            <person name="Van Westerhoven A.C."/>
            <person name="Haridas S."/>
            <person name="Skiadas P."/>
            <person name="Martin F."/>
            <person name="Groenewald J.Z."/>
            <person name="Crous P.W."/>
            <person name="Seidl M.F."/>
        </authorList>
    </citation>
    <scope>NUCLEOTIDE SEQUENCE [LARGE SCALE GENOMIC DNA]</scope>
    <source>
        <strain evidence="4 5">CBS 123374</strain>
    </source>
</reference>
<dbReference type="CDD" id="cd04730">
    <property type="entry name" value="NPD_like"/>
    <property type="match status" value="1"/>
</dbReference>
<gene>
    <name evidence="4" type="ORF">HDK90DRAFT_135599</name>
</gene>
<organism evidence="4 5">
    <name type="scientific">Phyllosticta capitalensis</name>
    <dbReference type="NCBI Taxonomy" id="121624"/>
    <lineage>
        <taxon>Eukaryota</taxon>
        <taxon>Fungi</taxon>
        <taxon>Dikarya</taxon>
        <taxon>Ascomycota</taxon>
        <taxon>Pezizomycotina</taxon>
        <taxon>Dothideomycetes</taxon>
        <taxon>Dothideomycetes incertae sedis</taxon>
        <taxon>Botryosphaeriales</taxon>
        <taxon>Phyllostictaceae</taxon>
        <taxon>Phyllosticta</taxon>
    </lineage>
</organism>
<protein>
    <submittedName>
        <fullName evidence="4">2-nitropropane dioxygenase</fullName>
    </submittedName>
</protein>
<keyword evidence="3" id="KW-0560">Oxidoreductase</keyword>
<keyword evidence="2" id="KW-0288">FMN</keyword>
<evidence type="ECO:0000256" key="3">
    <source>
        <dbReference type="ARBA" id="ARBA00023002"/>
    </source>
</evidence>
<evidence type="ECO:0000313" key="4">
    <source>
        <dbReference type="EMBL" id="KAK8243850.1"/>
    </source>
</evidence>
<evidence type="ECO:0000313" key="5">
    <source>
        <dbReference type="Proteomes" id="UP001492380"/>
    </source>
</evidence>
<dbReference type="PANTHER" id="PTHR32332:SF34">
    <property type="entry name" value="2-NITROPROPANE DIOXYGENASE FAMILY, PUTATIVE-RELATED"/>
    <property type="match status" value="1"/>
</dbReference>
<dbReference type="SUPFAM" id="SSF51412">
    <property type="entry name" value="Inosine monophosphate dehydrogenase (IMPDH)"/>
    <property type="match status" value="1"/>
</dbReference>
<keyword evidence="5" id="KW-1185">Reference proteome</keyword>
<sequence>MALARLKAAFPWIQTPLVVGAPMRLIATVPLTIEICRAGGIGFLGAGSDTSTLESDLRTIHAQFIERPPPNASSLATNTLPIGVGFLNWGANLEAAVSAVSKFPPAAVWFFAPRSTNDLIVWTTKIREATAGRTQIWVQVGTVTNAVEVTRACRPEFLVVQGTDAGGHGLQQGASIIPLLPEVSDAISILEVPEEEKPILVAAGGIMEGRGAAAALTLGAQGVVLGTRFLASHEANIADGYRNEVLRASDGGKTTMRTSVYDRLRGTTDWPPGYNARGVLNRSWTDAENGMDWEENKKLYEDSVRMGDKGWGLEGRMTTYAGTGVGLVKEVKKAGEIVEEVRSGAREILQRAARSLA</sequence>
<evidence type="ECO:0000256" key="1">
    <source>
        <dbReference type="ARBA" id="ARBA00022630"/>
    </source>
</evidence>
<dbReference type="Gene3D" id="3.20.20.70">
    <property type="entry name" value="Aldolase class I"/>
    <property type="match status" value="1"/>
</dbReference>
<keyword evidence="1" id="KW-0285">Flavoprotein</keyword>
<dbReference type="InterPro" id="IPR004136">
    <property type="entry name" value="NMO"/>
</dbReference>
<keyword evidence="4" id="KW-0223">Dioxygenase</keyword>
<accession>A0ABR1YZC3</accession>
<dbReference type="GO" id="GO:0051213">
    <property type="term" value="F:dioxygenase activity"/>
    <property type="evidence" value="ECO:0007669"/>
    <property type="project" value="UniProtKB-KW"/>
</dbReference>
<dbReference type="InterPro" id="IPR013785">
    <property type="entry name" value="Aldolase_TIM"/>
</dbReference>
<proteinExistence type="predicted"/>
<dbReference type="PANTHER" id="PTHR32332">
    <property type="entry name" value="2-NITROPROPANE DIOXYGENASE"/>
    <property type="match status" value="1"/>
</dbReference>
<name>A0ABR1YZC3_9PEZI</name>
<dbReference type="Pfam" id="PF03060">
    <property type="entry name" value="NMO"/>
    <property type="match status" value="1"/>
</dbReference>
<dbReference type="EMBL" id="JBBWRZ010000002">
    <property type="protein sequence ID" value="KAK8243850.1"/>
    <property type="molecule type" value="Genomic_DNA"/>
</dbReference>
<evidence type="ECO:0000256" key="2">
    <source>
        <dbReference type="ARBA" id="ARBA00022643"/>
    </source>
</evidence>